<evidence type="ECO:0000256" key="1">
    <source>
        <dbReference type="SAM" id="SignalP"/>
    </source>
</evidence>
<dbReference type="eggNOG" id="ENOG5033TU0">
    <property type="taxonomic scope" value="Bacteria"/>
</dbReference>
<dbReference type="EMBL" id="CP002000">
    <property type="protein sequence ID" value="ADJ43580.1"/>
    <property type="molecule type" value="Genomic_DNA"/>
</dbReference>
<evidence type="ECO:0000259" key="2">
    <source>
        <dbReference type="Pfam" id="PF20611"/>
    </source>
</evidence>
<dbReference type="KEGG" id="amd:AMED_1769"/>
<dbReference type="Proteomes" id="UP000000328">
    <property type="component" value="Chromosome"/>
</dbReference>
<sequence length="212" mass="20970">MSRLSRLSAGIATTATAVGAIAVLTAGTAAAATVTYTAGGTTPLTYTCTFPGVSPQPVLVTSHLDAEDSVAAGGTLTPANVGGAATISAGVHALLTAVGYDGIRGTATVPVTAASGTLSQPAATGLNIPETIYPAGGPITVNISQVETSSVPTYTAPAEAGTDTLSMGNTVTASLEFHKKSNNTWTPWTMSCTLKVTNPAQNVAFSPSITVS</sequence>
<feature type="signal peptide" evidence="1">
    <location>
        <begin position="1"/>
        <end position="31"/>
    </location>
</feature>
<name>A0A0H3CZR2_AMYMU</name>
<reference evidence="3 4" key="1">
    <citation type="journal article" date="2010" name="Cell Res.">
        <title>Complete genome sequence of the rifamycin SV-producing Amycolatopsis mediterranei U32 revealed its genetic characteristics in phylogeny and metabolism.</title>
        <authorList>
            <person name="Zhao W."/>
            <person name="Zhong Y."/>
            <person name="Yuan H."/>
            <person name="Wang J."/>
            <person name="Zheng H."/>
            <person name="Wang Y."/>
            <person name="Cen X."/>
            <person name="Xu F."/>
            <person name="Bai J."/>
            <person name="Han X."/>
            <person name="Lu G."/>
            <person name="Zhu Y."/>
            <person name="Shao Z."/>
            <person name="Yan H."/>
            <person name="Li C."/>
            <person name="Peng N."/>
            <person name="Zhang Z."/>
            <person name="Zhang Y."/>
            <person name="Lin W."/>
            <person name="Fan Y."/>
            <person name="Qin Z."/>
            <person name="Hu Y."/>
            <person name="Zhu B."/>
            <person name="Wang S."/>
            <person name="Ding X."/>
            <person name="Zhao G.P."/>
        </authorList>
    </citation>
    <scope>NUCLEOTIDE SEQUENCE [LARGE SCALE GENOMIC DNA]</scope>
    <source>
        <strain evidence="4">U-32</strain>
    </source>
</reference>
<dbReference type="HOGENOM" id="CLU_1318693_0_0_11"/>
<feature type="domain" description="DUF6801" evidence="2">
    <location>
        <begin position="45"/>
        <end position="205"/>
    </location>
</feature>
<keyword evidence="1" id="KW-0732">Signal</keyword>
<gene>
    <name evidence="3" type="ordered locus">AMED_1769</name>
</gene>
<dbReference type="InterPro" id="IPR046542">
    <property type="entry name" value="DUF6801"/>
</dbReference>
<dbReference type="AlphaFoldDB" id="A0A0H3CZR2"/>
<dbReference type="RefSeq" id="WP_013223663.1">
    <property type="nucleotide sequence ID" value="NC_014318.1"/>
</dbReference>
<evidence type="ECO:0000313" key="4">
    <source>
        <dbReference type="Proteomes" id="UP000000328"/>
    </source>
</evidence>
<dbReference type="PATRIC" id="fig|749927.5.peg.1826"/>
<feature type="chain" id="PRO_5002606743" description="DUF6801 domain-containing protein" evidence="1">
    <location>
        <begin position="32"/>
        <end position="212"/>
    </location>
</feature>
<protein>
    <recommendedName>
        <fullName evidence="2">DUF6801 domain-containing protein</fullName>
    </recommendedName>
</protein>
<evidence type="ECO:0000313" key="3">
    <source>
        <dbReference type="EMBL" id="ADJ43580.1"/>
    </source>
</evidence>
<dbReference type="Pfam" id="PF20611">
    <property type="entry name" value="DUF6801"/>
    <property type="match status" value="1"/>
</dbReference>
<dbReference type="OrthoDB" id="3623853at2"/>
<accession>A0A0H3CZR2</accession>
<organism evidence="3 4">
    <name type="scientific">Amycolatopsis mediterranei (strain U-32)</name>
    <dbReference type="NCBI Taxonomy" id="749927"/>
    <lineage>
        <taxon>Bacteria</taxon>
        <taxon>Bacillati</taxon>
        <taxon>Actinomycetota</taxon>
        <taxon>Actinomycetes</taxon>
        <taxon>Pseudonocardiales</taxon>
        <taxon>Pseudonocardiaceae</taxon>
        <taxon>Amycolatopsis</taxon>
    </lineage>
</organism>
<dbReference type="GeneID" id="92869558"/>
<proteinExistence type="predicted"/>